<accession>A0A5B8VUN8</accession>
<protein>
    <submittedName>
        <fullName evidence="1">SusD/RagB family nutrient-binding outer membrane lipoprotein</fullName>
    </submittedName>
</protein>
<name>A0A5B8VUN8_9BACT</name>
<keyword evidence="2" id="KW-1185">Reference proteome</keyword>
<dbReference type="SUPFAM" id="SSF48452">
    <property type="entry name" value="TPR-like"/>
    <property type="match status" value="1"/>
</dbReference>
<dbReference type="Pfam" id="PF12771">
    <property type="entry name" value="SusD-like_2"/>
    <property type="match status" value="1"/>
</dbReference>
<dbReference type="EMBL" id="CP042434">
    <property type="protein sequence ID" value="QEC74315.1"/>
    <property type="molecule type" value="Genomic_DNA"/>
</dbReference>
<dbReference type="Gene3D" id="1.25.40.390">
    <property type="match status" value="1"/>
</dbReference>
<organism evidence="1 2">
    <name type="scientific">Arachidicoccus ginsenosidivorans</name>
    <dbReference type="NCBI Taxonomy" id="496057"/>
    <lineage>
        <taxon>Bacteria</taxon>
        <taxon>Pseudomonadati</taxon>
        <taxon>Bacteroidota</taxon>
        <taxon>Chitinophagia</taxon>
        <taxon>Chitinophagales</taxon>
        <taxon>Chitinophagaceae</taxon>
        <taxon>Arachidicoccus</taxon>
    </lineage>
</organism>
<sequence length="496" mass="55411">MVLVGLFSCNKFDEINSDPNTPTEASASLLCTSAILSVARFNGRDAKAYITENALAKYVGYANEGQLAEQYNLLGSGSFSAMTILPDLDKMLKYAKDGPMENAYKGVAAFVKAYMFYQLTMQMGDIPCSEANGGVNGEFQPKYDTQKQVFITILDDLKAADAFFAEGTNFSGDPTPYNGDPAKWRAASNSFALKVLMTLSKKVGDADLSIKARFKSIVDAGHLLENTGEYFGLDYSTQNKHPLSGTNDLFTSRTILSSLLVDNLKQLNDRRLFYYGDPAGAQISSGQSENNMNAYIGVDVSMDYPAMNAGHSANKYSLINSRYLKEEASEPRMLITYGEQELILAEARVLGWISSGDAKSYYENGVKSALEELMNTDPSYAHGMAINQDYIDHYFTGEAAFKTTQSEQLKQIWMQRYIREFMKDGLSSYFEYRRNKYPVFPINPATSLNANDVGAIPMRWLYPSTETDYNRANLIEALDRQFDGYDEINKIMWLLK</sequence>
<dbReference type="AlphaFoldDB" id="A0A5B8VUN8"/>
<evidence type="ECO:0000313" key="1">
    <source>
        <dbReference type="EMBL" id="QEC74315.1"/>
    </source>
</evidence>
<evidence type="ECO:0000313" key="2">
    <source>
        <dbReference type="Proteomes" id="UP000321291"/>
    </source>
</evidence>
<gene>
    <name evidence="1" type="ORF">FSB73_16080</name>
</gene>
<keyword evidence="1" id="KW-0449">Lipoprotein</keyword>
<reference evidence="1 2" key="1">
    <citation type="journal article" date="2017" name="Int. J. Syst. Evol. Microbiol.">
        <title>Arachidicoccus ginsenosidivorans sp. nov., with ginsenoside-converting activity isolated from ginseng cultivating soil.</title>
        <authorList>
            <person name="Siddiqi M.Z."/>
            <person name="Aslam Z."/>
            <person name="Im W.T."/>
        </authorList>
    </citation>
    <scope>NUCLEOTIDE SEQUENCE [LARGE SCALE GENOMIC DNA]</scope>
    <source>
        <strain evidence="1 2">Gsoil 809</strain>
    </source>
</reference>
<dbReference type="OrthoDB" id="9766256at2"/>
<dbReference type="Proteomes" id="UP000321291">
    <property type="component" value="Chromosome"/>
</dbReference>
<dbReference type="InterPro" id="IPR041662">
    <property type="entry name" value="SusD-like_2"/>
</dbReference>
<dbReference type="InterPro" id="IPR011990">
    <property type="entry name" value="TPR-like_helical_dom_sf"/>
</dbReference>
<proteinExistence type="predicted"/>
<dbReference type="KEGG" id="agi:FSB73_16080"/>